<dbReference type="PANTHER" id="PTHR10174:SF130">
    <property type="entry name" value="ALPHA-TOCOPHEROL TRANSFER PROTEIN-LIKE"/>
    <property type="match status" value="1"/>
</dbReference>
<dbReference type="CDD" id="cd00170">
    <property type="entry name" value="SEC14"/>
    <property type="match status" value="1"/>
</dbReference>
<dbReference type="SUPFAM" id="SSF46938">
    <property type="entry name" value="CRAL/TRIO N-terminal domain"/>
    <property type="match status" value="1"/>
</dbReference>
<dbReference type="InterPro" id="IPR001251">
    <property type="entry name" value="CRAL-TRIO_dom"/>
</dbReference>
<accession>A0A336JZM6</accession>
<dbReference type="AlphaFoldDB" id="A0A336JZM6"/>
<dbReference type="Gene3D" id="3.40.525.10">
    <property type="entry name" value="CRAL-TRIO lipid binding domain"/>
    <property type="match status" value="1"/>
</dbReference>
<organism evidence="2">
    <name type="scientific">Culicoides sonorensis</name>
    <name type="common">Biting midge</name>
    <dbReference type="NCBI Taxonomy" id="179676"/>
    <lineage>
        <taxon>Eukaryota</taxon>
        <taxon>Metazoa</taxon>
        <taxon>Ecdysozoa</taxon>
        <taxon>Arthropoda</taxon>
        <taxon>Hexapoda</taxon>
        <taxon>Insecta</taxon>
        <taxon>Pterygota</taxon>
        <taxon>Neoptera</taxon>
        <taxon>Endopterygota</taxon>
        <taxon>Diptera</taxon>
        <taxon>Nematocera</taxon>
        <taxon>Chironomoidea</taxon>
        <taxon>Ceratopogonidae</taxon>
        <taxon>Ceratopogoninae</taxon>
        <taxon>Culicoides</taxon>
        <taxon>Monoculicoides</taxon>
    </lineage>
</organism>
<feature type="domain" description="CRAL-TRIO" evidence="1">
    <location>
        <begin position="82"/>
        <end position="247"/>
    </location>
</feature>
<dbReference type="VEuPathDB" id="VectorBase:CSON006029"/>
<dbReference type="PROSITE" id="PS50191">
    <property type="entry name" value="CRAL_TRIO"/>
    <property type="match status" value="1"/>
</dbReference>
<dbReference type="GO" id="GO:0016020">
    <property type="term" value="C:membrane"/>
    <property type="evidence" value="ECO:0007669"/>
    <property type="project" value="TreeGrafter"/>
</dbReference>
<dbReference type="InterPro" id="IPR036273">
    <property type="entry name" value="CRAL/TRIO_N_dom_sf"/>
</dbReference>
<name>A0A336JZM6_CULSO</name>
<sequence length="295" mass="34446">MSLKFGFDLNEALKREEVEYSVLVNLRNSDIPGMPTCITDHQLLMFFRACRRDFEVTRTVIQAYYEHKRSTPEFFSNRNPLAEEIQQCLDNQIYCSLPVTPSGSSIIYHRLANSTASNYFFDNAIKTFLMTMDACLHTDGPRPGIIFLFDMTHVSIFHLTRINLKSIKKFFHYVNYCLPAQLDEVHVLNTVRFFDRVLMLIKPFIREGGLQKIILHRATDDYETLLKDKIPLSCLPSDFGGELESVEELNQKFRKELVELKDFFESEEKQWNESMSLNDEKKIDLNQNVDNEAID</sequence>
<dbReference type="PANTHER" id="PTHR10174">
    <property type="entry name" value="ALPHA-TOCOPHEROL TRANSFER PROTEIN-RELATED"/>
    <property type="match status" value="1"/>
</dbReference>
<evidence type="ECO:0000313" key="3">
    <source>
        <dbReference type="EMBL" id="SSX17997.1"/>
    </source>
</evidence>
<evidence type="ECO:0000259" key="1">
    <source>
        <dbReference type="PROSITE" id="PS50191"/>
    </source>
</evidence>
<dbReference type="InterPro" id="IPR036865">
    <property type="entry name" value="CRAL-TRIO_dom_sf"/>
</dbReference>
<dbReference type="Pfam" id="PF00650">
    <property type="entry name" value="CRAL_TRIO"/>
    <property type="match status" value="1"/>
</dbReference>
<dbReference type="SUPFAM" id="SSF52087">
    <property type="entry name" value="CRAL/TRIO domain"/>
    <property type="match status" value="1"/>
</dbReference>
<reference evidence="3" key="2">
    <citation type="submission" date="2018-07" db="EMBL/GenBank/DDBJ databases">
        <authorList>
            <person name="Quirk P.G."/>
            <person name="Krulwich T.A."/>
        </authorList>
    </citation>
    <scope>NUCLEOTIDE SEQUENCE</scope>
</reference>
<dbReference type="SMART" id="SM00516">
    <property type="entry name" value="SEC14"/>
    <property type="match status" value="1"/>
</dbReference>
<dbReference type="GO" id="GO:1902936">
    <property type="term" value="F:phosphatidylinositol bisphosphate binding"/>
    <property type="evidence" value="ECO:0007669"/>
    <property type="project" value="TreeGrafter"/>
</dbReference>
<gene>
    <name evidence="2" type="primary">CSON006029</name>
</gene>
<proteinExistence type="predicted"/>
<protein>
    <submittedName>
        <fullName evidence="2">CSON006029 protein</fullName>
    </submittedName>
</protein>
<reference evidence="2" key="1">
    <citation type="submission" date="2018-04" db="EMBL/GenBank/DDBJ databases">
        <authorList>
            <person name="Go L.Y."/>
            <person name="Mitchell J.A."/>
        </authorList>
    </citation>
    <scope>NUCLEOTIDE SEQUENCE</scope>
    <source>
        <tissue evidence="2">Whole organism</tissue>
    </source>
</reference>
<dbReference type="EMBL" id="UFQS01000022">
    <property type="protein sequence ID" value="SSW97611.1"/>
    <property type="molecule type" value="Genomic_DNA"/>
</dbReference>
<dbReference type="EMBL" id="UFQT01000022">
    <property type="protein sequence ID" value="SSX17997.1"/>
    <property type="molecule type" value="Genomic_DNA"/>
</dbReference>
<evidence type="ECO:0000313" key="2">
    <source>
        <dbReference type="EMBL" id="SSW97611.1"/>
    </source>
</evidence>